<keyword evidence="1" id="KW-0812">Transmembrane</keyword>
<organism evidence="2 3">
    <name type="scientific">Paramecium sonneborni</name>
    <dbReference type="NCBI Taxonomy" id="65129"/>
    <lineage>
        <taxon>Eukaryota</taxon>
        <taxon>Sar</taxon>
        <taxon>Alveolata</taxon>
        <taxon>Ciliophora</taxon>
        <taxon>Intramacronucleata</taxon>
        <taxon>Oligohymenophorea</taxon>
        <taxon>Peniculida</taxon>
        <taxon>Parameciidae</taxon>
        <taxon>Paramecium</taxon>
    </lineage>
</organism>
<dbReference type="Proteomes" id="UP000692954">
    <property type="component" value="Unassembled WGS sequence"/>
</dbReference>
<reference evidence="2" key="1">
    <citation type="submission" date="2021-01" db="EMBL/GenBank/DDBJ databases">
        <authorList>
            <consortium name="Genoscope - CEA"/>
            <person name="William W."/>
        </authorList>
    </citation>
    <scope>NUCLEOTIDE SEQUENCE</scope>
</reference>
<feature type="transmembrane region" description="Helical" evidence="1">
    <location>
        <begin position="218"/>
        <end position="239"/>
    </location>
</feature>
<proteinExistence type="predicted"/>
<evidence type="ECO:0000313" key="3">
    <source>
        <dbReference type="Proteomes" id="UP000692954"/>
    </source>
</evidence>
<comment type="caution">
    <text evidence="2">The sequence shown here is derived from an EMBL/GenBank/DDBJ whole genome shotgun (WGS) entry which is preliminary data.</text>
</comment>
<evidence type="ECO:0000256" key="1">
    <source>
        <dbReference type="SAM" id="Phobius"/>
    </source>
</evidence>
<gene>
    <name evidence="2" type="ORF">PSON_ATCC_30995.1.T0270259</name>
</gene>
<protein>
    <submittedName>
        <fullName evidence="2">Uncharacterized protein</fullName>
    </submittedName>
</protein>
<dbReference type="OrthoDB" id="288988at2759"/>
<keyword evidence="1" id="KW-0472">Membrane</keyword>
<evidence type="ECO:0000313" key="2">
    <source>
        <dbReference type="EMBL" id="CAD8070962.1"/>
    </source>
</evidence>
<accession>A0A8S1LXE4</accession>
<keyword evidence="3" id="KW-1185">Reference proteome</keyword>
<name>A0A8S1LXE4_9CILI</name>
<sequence>MIIYFISYLIIINGQCIENAQLQIPNSVEKQKPESEIVIRLEGEYIIGYGEDFKINDKSKIQILQSSFMYGPSNFEIYCPAIHIIPDEEEAKCEIIVNMYQMNTTEIDNITFVQLVIPVETNNNIRENPTLQIQNNFQLRLVDLAEQLKDVDYFVQYENCGKKIYILSDSLPITAEQITILQNYSKSLEPPVPIETIVPLLKGLIKVENYTVDKRSTIHLFALFAIICGVILLACIRAFKKRVEETSPQNDQLLNQQELKVLK</sequence>
<dbReference type="AlphaFoldDB" id="A0A8S1LXE4"/>
<dbReference type="EMBL" id="CAJJDN010000027">
    <property type="protein sequence ID" value="CAD8070962.1"/>
    <property type="molecule type" value="Genomic_DNA"/>
</dbReference>
<keyword evidence="1" id="KW-1133">Transmembrane helix</keyword>